<dbReference type="InterPro" id="IPR036291">
    <property type="entry name" value="NAD(P)-bd_dom_sf"/>
</dbReference>
<accession>I4EF50</accession>
<dbReference type="PROSITE" id="PS51202">
    <property type="entry name" value="RCK_C"/>
    <property type="match status" value="1"/>
</dbReference>
<evidence type="ECO:0000313" key="4">
    <source>
        <dbReference type="Proteomes" id="UP000004221"/>
    </source>
</evidence>
<feature type="domain" description="RCK N-terminal" evidence="1">
    <location>
        <begin position="4"/>
        <end position="120"/>
    </location>
</feature>
<dbReference type="PANTHER" id="PTHR43833">
    <property type="entry name" value="POTASSIUM CHANNEL PROTEIN 2-RELATED-RELATED"/>
    <property type="match status" value="1"/>
</dbReference>
<dbReference type="OrthoDB" id="9776294at2"/>
<evidence type="ECO:0000259" key="1">
    <source>
        <dbReference type="PROSITE" id="PS51201"/>
    </source>
</evidence>
<organism evidence="3 4">
    <name type="scientific">Nitrolancea hollandica Lb</name>
    <dbReference type="NCBI Taxonomy" id="1129897"/>
    <lineage>
        <taxon>Bacteria</taxon>
        <taxon>Pseudomonadati</taxon>
        <taxon>Thermomicrobiota</taxon>
        <taxon>Thermomicrobia</taxon>
        <taxon>Sphaerobacterales</taxon>
        <taxon>Sphaerobacterineae</taxon>
        <taxon>Sphaerobacteraceae</taxon>
        <taxon>Nitrolancea</taxon>
    </lineage>
</organism>
<dbReference type="Gene3D" id="3.40.50.720">
    <property type="entry name" value="NAD(P)-binding Rossmann-like Domain"/>
    <property type="match status" value="1"/>
</dbReference>
<dbReference type="InterPro" id="IPR003148">
    <property type="entry name" value="RCK_N"/>
</dbReference>
<dbReference type="SUPFAM" id="SSF116726">
    <property type="entry name" value="TrkA C-terminal domain-like"/>
    <property type="match status" value="1"/>
</dbReference>
<dbReference type="InterPro" id="IPR006037">
    <property type="entry name" value="RCK_C"/>
</dbReference>
<dbReference type="PROSITE" id="PS51201">
    <property type="entry name" value="RCK_N"/>
    <property type="match status" value="1"/>
</dbReference>
<keyword evidence="4" id="KW-1185">Reference proteome</keyword>
<dbReference type="Proteomes" id="UP000004221">
    <property type="component" value="Unassembled WGS sequence"/>
</dbReference>
<dbReference type="Gene3D" id="3.30.70.1450">
    <property type="entry name" value="Regulator of K+ conductance, C-terminal domain"/>
    <property type="match status" value="1"/>
</dbReference>
<dbReference type="InterPro" id="IPR050721">
    <property type="entry name" value="Trk_Ktr_HKT_K-transport"/>
</dbReference>
<dbReference type="InterPro" id="IPR036721">
    <property type="entry name" value="RCK_C_sf"/>
</dbReference>
<sequence length="219" mass="23354">MAGKRQAAVLGLGRFGQAVARELTRLGHDVLAVDINERIVQELADEVTHAVRADITDGETLRELGIGDFDIVIIGVSGNLEVSILTTVQVKRLGPRRILAKAADDLHGSILEQVGADRVIYPERETGLRVAHSYAAGGVRGYLDVAPGYGIARITVDETLIGRTLGEINFSRTYGVTVIALYRGDTVTLSPASSDTVRAGDNLIVAGLDEDLERLPGSL</sequence>
<comment type="caution">
    <text evidence="3">The sequence shown here is derived from an EMBL/GenBank/DDBJ whole genome shotgun (WGS) entry which is preliminary data.</text>
</comment>
<dbReference type="GO" id="GO:0006813">
    <property type="term" value="P:potassium ion transport"/>
    <property type="evidence" value="ECO:0007669"/>
    <property type="project" value="InterPro"/>
</dbReference>
<feature type="domain" description="RCK C-terminal" evidence="2">
    <location>
        <begin position="140"/>
        <end position="219"/>
    </location>
</feature>
<dbReference type="GO" id="GO:0008324">
    <property type="term" value="F:monoatomic cation transmembrane transporter activity"/>
    <property type="evidence" value="ECO:0007669"/>
    <property type="project" value="InterPro"/>
</dbReference>
<gene>
    <name evidence="3" type="ORF">NITHO_2210007</name>
</gene>
<dbReference type="AlphaFoldDB" id="I4EF50"/>
<name>I4EF50_9BACT</name>
<dbReference type="EMBL" id="CAGS01000137">
    <property type="protein sequence ID" value="CCF83312.1"/>
    <property type="molecule type" value="Genomic_DNA"/>
</dbReference>
<evidence type="ECO:0000259" key="2">
    <source>
        <dbReference type="PROSITE" id="PS51202"/>
    </source>
</evidence>
<protein>
    <submittedName>
        <fullName evidence="3">K+ uptake transporter trka family protein</fullName>
    </submittedName>
</protein>
<evidence type="ECO:0000313" key="3">
    <source>
        <dbReference type="EMBL" id="CCF83312.1"/>
    </source>
</evidence>
<dbReference type="Pfam" id="PF02254">
    <property type="entry name" value="TrkA_N"/>
    <property type="match status" value="1"/>
</dbReference>
<dbReference type="RefSeq" id="WP_008476358.1">
    <property type="nucleotide sequence ID" value="NZ_CAGS01000137.1"/>
</dbReference>
<dbReference type="Pfam" id="PF02080">
    <property type="entry name" value="TrkA_C"/>
    <property type="match status" value="1"/>
</dbReference>
<dbReference type="SUPFAM" id="SSF51735">
    <property type="entry name" value="NAD(P)-binding Rossmann-fold domains"/>
    <property type="match status" value="1"/>
</dbReference>
<proteinExistence type="predicted"/>
<reference evidence="3 4" key="1">
    <citation type="journal article" date="2012" name="ISME J.">
        <title>Nitrification expanded: discovery, physiology and genomics of a nitrite-oxidizing bacterium from the phylum Chloroflexi.</title>
        <authorList>
            <person name="Sorokin D.Y."/>
            <person name="Lucker S."/>
            <person name="Vejmelkova D."/>
            <person name="Kostrikina N.A."/>
            <person name="Kleerebezem R."/>
            <person name="Rijpstra W.I."/>
            <person name="Damste J.S."/>
            <person name="Le Paslier D."/>
            <person name="Muyzer G."/>
            <person name="Wagner M."/>
            <person name="van Loosdrecht M.C."/>
            <person name="Daims H."/>
        </authorList>
    </citation>
    <scope>NUCLEOTIDE SEQUENCE [LARGE SCALE GENOMIC DNA]</scope>
    <source>
        <strain evidence="4">none</strain>
    </source>
</reference>
<dbReference type="PANTHER" id="PTHR43833:SF7">
    <property type="entry name" value="KTR SYSTEM POTASSIUM UPTAKE PROTEIN C"/>
    <property type="match status" value="1"/>
</dbReference>